<evidence type="ECO:0000256" key="7">
    <source>
        <dbReference type="SAM" id="MobiDB-lite"/>
    </source>
</evidence>
<feature type="compositionally biased region" description="Basic and acidic residues" evidence="7">
    <location>
        <begin position="669"/>
        <end position="678"/>
    </location>
</feature>
<dbReference type="InterPro" id="IPR021134">
    <property type="entry name" value="Bestrophin-like"/>
</dbReference>
<feature type="region of interest" description="Disordered" evidence="7">
    <location>
        <begin position="523"/>
        <end position="593"/>
    </location>
</feature>
<feature type="transmembrane region" description="Helical" evidence="6">
    <location>
        <begin position="129"/>
        <end position="148"/>
    </location>
</feature>
<feature type="compositionally biased region" description="Polar residues" evidence="7">
    <location>
        <begin position="523"/>
        <end position="533"/>
    </location>
</feature>
<evidence type="ECO:0000256" key="1">
    <source>
        <dbReference type="ARBA" id="ARBA00004370"/>
    </source>
</evidence>
<dbReference type="GO" id="GO:0005886">
    <property type="term" value="C:plasma membrane"/>
    <property type="evidence" value="ECO:0007669"/>
    <property type="project" value="UniProtKB-SubCell"/>
</dbReference>
<feature type="region of interest" description="Disordered" evidence="7">
    <location>
        <begin position="646"/>
        <end position="678"/>
    </location>
</feature>
<feature type="transmembrane region" description="Helical" evidence="6">
    <location>
        <begin position="286"/>
        <end position="304"/>
    </location>
</feature>
<dbReference type="GO" id="GO:0005254">
    <property type="term" value="F:chloride channel activity"/>
    <property type="evidence" value="ECO:0007669"/>
    <property type="project" value="UniProtKB-KW"/>
</dbReference>
<dbReference type="PANTHER" id="PTHR10736:SF65">
    <property type="entry name" value="BESTROPHIN 1, ISOFORM C-RELATED"/>
    <property type="match status" value="1"/>
</dbReference>
<feature type="compositionally biased region" description="Low complexity" evidence="7">
    <location>
        <begin position="562"/>
        <end position="573"/>
    </location>
</feature>
<feature type="transmembrane region" description="Helical" evidence="6">
    <location>
        <begin position="255"/>
        <end position="274"/>
    </location>
</feature>
<comment type="subcellular location">
    <subcellularLocation>
        <location evidence="6">Cell membrane</location>
        <topology evidence="6">Multi-pass membrane protein</topology>
    </subcellularLocation>
    <subcellularLocation>
        <location evidence="1">Membrane</location>
    </subcellularLocation>
</comment>
<dbReference type="EMBL" id="JASPKY010000131">
    <property type="protein sequence ID" value="KAK9731486.1"/>
    <property type="molecule type" value="Genomic_DNA"/>
</dbReference>
<organism evidence="8 9">
    <name type="scientific">Popillia japonica</name>
    <name type="common">Japanese beetle</name>
    <dbReference type="NCBI Taxonomy" id="7064"/>
    <lineage>
        <taxon>Eukaryota</taxon>
        <taxon>Metazoa</taxon>
        <taxon>Ecdysozoa</taxon>
        <taxon>Arthropoda</taxon>
        <taxon>Hexapoda</taxon>
        <taxon>Insecta</taxon>
        <taxon>Pterygota</taxon>
        <taxon>Neoptera</taxon>
        <taxon>Endopterygota</taxon>
        <taxon>Coleoptera</taxon>
        <taxon>Polyphaga</taxon>
        <taxon>Scarabaeiformia</taxon>
        <taxon>Scarabaeidae</taxon>
        <taxon>Rutelinae</taxon>
        <taxon>Popillia</taxon>
    </lineage>
</organism>
<proteinExistence type="inferred from homology"/>
<keyword evidence="6" id="KW-0868">Chloride</keyword>
<keyword evidence="6" id="KW-0407">Ion channel</keyword>
<protein>
    <recommendedName>
        <fullName evidence="6">Bestrophin homolog</fullName>
    </recommendedName>
</protein>
<evidence type="ECO:0000256" key="2">
    <source>
        <dbReference type="ARBA" id="ARBA00022692"/>
    </source>
</evidence>
<feature type="transmembrane region" description="Helical" evidence="6">
    <location>
        <begin position="32"/>
        <end position="55"/>
    </location>
</feature>
<evidence type="ECO:0000256" key="5">
    <source>
        <dbReference type="ARBA" id="ARBA00034769"/>
    </source>
</evidence>
<reference evidence="8 9" key="1">
    <citation type="journal article" date="2024" name="BMC Genomics">
        <title>De novo assembly and annotation of Popillia japonica's genome with initial clues to its potential as an invasive pest.</title>
        <authorList>
            <person name="Cucini C."/>
            <person name="Boschi S."/>
            <person name="Funari R."/>
            <person name="Cardaioli E."/>
            <person name="Iannotti N."/>
            <person name="Marturano G."/>
            <person name="Paoli F."/>
            <person name="Bruttini M."/>
            <person name="Carapelli A."/>
            <person name="Frati F."/>
            <person name="Nardi F."/>
        </authorList>
    </citation>
    <scope>NUCLEOTIDE SEQUENCE [LARGE SCALE GENOMIC DNA]</scope>
    <source>
        <strain evidence="8">DMR45628</strain>
    </source>
</reference>
<dbReference type="GO" id="GO:0034707">
    <property type="term" value="C:chloride channel complex"/>
    <property type="evidence" value="ECO:0007669"/>
    <property type="project" value="UniProtKB-KW"/>
</dbReference>
<dbReference type="InterPro" id="IPR000615">
    <property type="entry name" value="Bestrophin"/>
</dbReference>
<comment type="similarity">
    <text evidence="5 6">Belongs to the anion channel-forming bestrophin (TC 1.A.46) family. Calcium-sensitive chloride channel subfamily.</text>
</comment>
<feature type="transmembrane region" description="Helical" evidence="6">
    <location>
        <begin position="76"/>
        <end position="95"/>
    </location>
</feature>
<dbReference type="Pfam" id="PF01062">
    <property type="entry name" value="Bestrophin"/>
    <property type="match status" value="2"/>
</dbReference>
<keyword evidence="4 6" id="KW-0472">Membrane</keyword>
<keyword evidence="6" id="KW-1003">Cell membrane</keyword>
<evidence type="ECO:0000256" key="3">
    <source>
        <dbReference type="ARBA" id="ARBA00022989"/>
    </source>
</evidence>
<keyword evidence="6" id="KW-0406">Ion transport</keyword>
<keyword evidence="6" id="KW-0813">Transport</keyword>
<dbReference type="AlphaFoldDB" id="A0AAW1LB77"/>
<feature type="compositionally biased region" description="Polar residues" evidence="7">
    <location>
        <begin position="488"/>
        <end position="500"/>
    </location>
</feature>
<evidence type="ECO:0000256" key="6">
    <source>
        <dbReference type="RuleBase" id="RU363126"/>
    </source>
</evidence>
<keyword evidence="2 6" id="KW-0812">Transmembrane</keyword>
<name>A0AAW1LB77_POPJA</name>
<comment type="caution">
    <text evidence="8">The sequence shown here is derived from an EMBL/GenBank/DDBJ whole genome shotgun (WGS) entry which is preliminary data.</text>
</comment>
<keyword evidence="6" id="KW-0869">Chloride channel</keyword>
<feature type="region of interest" description="Disordered" evidence="7">
    <location>
        <begin position="422"/>
        <end position="443"/>
    </location>
</feature>
<keyword evidence="3 6" id="KW-1133">Transmembrane helix</keyword>
<evidence type="ECO:0000313" key="8">
    <source>
        <dbReference type="EMBL" id="KAK9731486.1"/>
    </source>
</evidence>
<dbReference type="PANTHER" id="PTHR10736">
    <property type="entry name" value="BESTROPHIN"/>
    <property type="match status" value="1"/>
</dbReference>
<dbReference type="Proteomes" id="UP001458880">
    <property type="component" value="Unassembled WGS sequence"/>
</dbReference>
<sequence length="678" mass="76990">MTVTYTAEVATCRGLGCFLKLLRRWKGSIYKLVWIDLSIFLFVWYCLSSVYHLALNAESKKIFEEIVQYCKDYSDLIPLSFVLGFYVSIVMTRWWNQYTSIPWPDTIAVFVSATIHGQDERGRVMRRTVMRYVCLCITMMFTMISPRVKKRFPTLDHFVEAGLLQVSERDIISDLNVKFPKYSKHWMPIVWASSIITRARKEGRIRDDFAVKTIIDELNKLRGQCGLLLSYDTISIPLVYTQVSLEMDFTISIPLVYTQVVTLAVYTYFLTALMGHQWVEGGPYKFDIFFPVFTTLQFFFYMGWLKVAESLINPFGDDDDDFEVNWMIDRNLQVSYLIVDEMHHAHPELVRDQYWDEVFPQGLPYTLASEPFREQHPLPSTANIAVMPQTGDFTIPTGIKIDDMQSMNDMNSGIMFTARPSTTQLRRGTSQTSNPGTSVPDSISRVNSVTNVLKKLFTREDSRDSRLEKDSPIELVAPAPSLNKMASGGSSVSLPSQTRTQPNTMRIADQVIEEVDEQLTITSQKNANDSRPSVMNIFSPPPPSDPINEHIQNRNMLNRGYSQSAPSESQASPNDALDNISIGSVTDSEGDEFEKLKAKRQQEMRSRILNLTRSTSGNVGDCPSETELLLHSTISPTTIVSAEHNLASDRGSSSIPDETDIFGYNKSSPEPDYRKKLN</sequence>
<feature type="region of interest" description="Disordered" evidence="7">
    <location>
        <begin position="481"/>
        <end position="500"/>
    </location>
</feature>
<evidence type="ECO:0000256" key="4">
    <source>
        <dbReference type="ARBA" id="ARBA00023136"/>
    </source>
</evidence>
<accession>A0AAW1LB77</accession>
<comment type="function">
    <text evidence="6">Forms chloride channels.</text>
</comment>
<gene>
    <name evidence="8" type="ORF">QE152_g13598</name>
</gene>
<evidence type="ECO:0000313" key="9">
    <source>
        <dbReference type="Proteomes" id="UP001458880"/>
    </source>
</evidence>
<keyword evidence="9" id="KW-1185">Reference proteome</keyword>